<dbReference type="InterPro" id="IPR012337">
    <property type="entry name" value="RNaseH-like_sf"/>
</dbReference>
<keyword evidence="3" id="KW-1185">Reference proteome</keyword>
<dbReference type="PROSITE" id="PS50879">
    <property type="entry name" value="RNASE_H_1"/>
    <property type="match status" value="1"/>
</dbReference>
<dbReference type="Gene3D" id="3.30.420.10">
    <property type="entry name" value="Ribonuclease H-like superfamily/Ribonuclease H"/>
    <property type="match status" value="1"/>
</dbReference>
<proteinExistence type="predicted"/>
<dbReference type="SUPFAM" id="SSF53098">
    <property type="entry name" value="Ribonuclease H-like"/>
    <property type="match status" value="1"/>
</dbReference>
<dbReference type="GO" id="GO:0003676">
    <property type="term" value="F:nucleic acid binding"/>
    <property type="evidence" value="ECO:0007669"/>
    <property type="project" value="InterPro"/>
</dbReference>
<dbReference type="GO" id="GO:0004523">
    <property type="term" value="F:RNA-DNA hybrid ribonuclease activity"/>
    <property type="evidence" value="ECO:0007669"/>
    <property type="project" value="InterPro"/>
</dbReference>
<evidence type="ECO:0000259" key="1">
    <source>
        <dbReference type="PROSITE" id="PS50879"/>
    </source>
</evidence>
<accession>A0A8K0UCX4</accession>
<dbReference type="Pfam" id="PF00075">
    <property type="entry name" value="RNase_H"/>
    <property type="match status" value="1"/>
</dbReference>
<dbReference type="EMBL" id="JAEVFJ010000070">
    <property type="protein sequence ID" value="KAH8074950.1"/>
    <property type="molecule type" value="Genomic_DNA"/>
</dbReference>
<feature type="domain" description="RNase H type-1" evidence="1">
    <location>
        <begin position="1"/>
        <end position="75"/>
    </location>
</feature>
<reference evidence="2" key="1">
    <citation type="journal article" date="2021" name="New Phytol.">
        <title>Evolutionary innovations through gain and loss of genes in the ectomycorrhizal Boletales.</title>
        <authorList>
            <person name="Wu G."/>
            <person name="Miyauchi S."/>
            <person name="Morin E."/>
            <person name="Kuo A."/>
            <person name="Drula E."/>
            <person name="Varga T."/>
            <person name="Kohler A."/>
            <person name="Feng B."/>
            <person name="Cao Y."/>
            <person name="Lipzen A."/>
            <person name="Daum C."/>
            <person name="Hundley H."/>
            <person name="Pangilinan J."/>
            <person name="Johnson J."/>
            <person name="Barry K."/>
            <person name="LaButti K."/>
            <person name="Ng V."/>
            <person name="Ahrendt S."/>
            <person name="Min B."/>
            <person name="Choi I.G."/>
            <person name="Park H."/>
            <person name="Plett J.M."/>
            <person name="Magnuson J."/>
            <person name="Spatafora J.W."/>
            <person name="Nagy L.G."/>
            <person name="Henrissat B."/>
            <person name="Grigoriev I.V."/>
            <person name="Yang Z.L."/>
            <person name="Xu J."/>
            <person name="Martin F.M."/>
        </authorList>
    </citation>
    <scope>NUCLEOTIDE SEQUENCE</scope>
    <source>
        <strain evidence="2">KKN 215</strain>
    </source>
</reference>
<dbReference type="InterPro" id="IPR002156">
    <property type="entry name" value="RNaseH_domain"/>
</dbReference>
<dbReference type="OrthoDB" id="2752996at2759"/>
<dbReference type="InterPro" id="IPR036397">
    <property type="entry name" value="RNaseH_sf"/>
</dbReference>
<comment type="caution">
    <text evidence="2">The sequence shown here is derived from an EMBL/GenBank/DDBJ whole genome shotgun (WGS) entry which is preliminary data.</text>
</comment>
<name>A0A8K0UCX4_9AGAR</name>
<evidence type="ECO:0000313" key="2">
    <source>
        <dbReference type="EMBL" id="KAH8074950.1"/>
    </source>
</evidence>
<dbReference type="AlphaFoldDB" id="A0A8K0UCX4"/>
<organism evidence="2 3">
    <name type="scientific">Cristinia sonorae</name>
    <dbReference type="NCBI Taxonomy" id="1940300"/>
    <lineage>
        <taxon>Eukaryota</taxon>
        <taxon>Fungi</taxon>
        <taxon>Dikarya</taxon>
        <taxon>Basidiomycota</taxon>
        <taxon>Agaricomycotina</taxon>
        <taxon>Agaricomycetes</taxon>
        <taxon>Agaricomycetidae</taxon>
        <taxon>Agaricales</taxon>
        <taxon>Pleurotineae</taxon>
        <taxon>Stephanosporaceae</taxon>
        <taxon>Cristinia</taxon>
    </lineage>
</organism>
<dbReference type="Proteomes" id="UP000813824">
    <property type="component" value="Unassembled WGS sequence"/>
</dbReference>
<sequence>MLIETDSKYAMNGVTKYLKRYEDQGYIGVANKPILKKTVASMRMRQGTISIKWVKGHNGHLRNEGADRMAAIGAAKDRPDEVDLKIPAKFWITGAKLSALTQSLAYKAIREQKTARLEPRRRTQENLAMIKQSSRDELKRIPTSNRIWLSLKSKDFSREARYFLWMTTHDAYMVGSKWLRENFSDDLRERSKCKYCDREDSMEYILTECNAPGQQIVWNMARDLWEHKNPEWPSPSLGVILACGTAVFKNDKTDKPKAGDARLYRIIISESSKLIWNLRNERVIQKDGQNFSQQEIQNRWKTAIENRLQLDRRASNPAKYGKKATKAHIVANTWSKVIENEDNLPKDWVQKVGVLVGIRPYRQRLGRGEG</sequence>
<gene>
    <name evidence="2" type="ORF">BXZ70DRAFT_902758</name>
</gene>
<protein>
    <recommendedName>
        <fullName evidence="1">RNase H type-1 domain-containing protein</fullName>
    </recommendedName>
</protein>
<evidence type="ECO:0000313" key="3">
    <source>
        <dbReference type="Proteomes" id="UP000813824"/>
    </source>
</evidence>